<feature type="region of interest" description="Disordered" evidence="1">
    <location>
        <begin position="1"/>
        <end position="32"/>
    </location>
</feature>
<dbReference type="AlphaFoldDB" id="A0A7X0PLE2"/>
<evidence type="ECO:0000313" key="2">
    <source>
        <dbReference type="EMBL" id="MBB6564083.1"/>
    </source>
</evidence>
<organism evidence="2 3">
    <name type="scientific">Acidovorax soli</name>
    <dbReference type="NCBI Taxonomy" id="592050"/>
    <lineage>
        <taxon>Bacteria</taxon>
        <taxon>Pseudomonadati</taxon>
        <taxon>Pseudomonadota</taxon>
        <taxon>Betaproteobacteria</taxon>
        <taxon>Burkholderiales</taxon>
        <taxon>Comamonadaceae</taxon>
        <taxon>Acidovorax</taxon>
    </lineage>
</organism>
<name>A0A7X0PLE2_9BURK</name>
<dbReference type="Proteomes" id="UP000575083">
    <property type="component" value="Unassembled WGS sequence"/>
</dbReference>
<comment type="caution">
    <text evidence="2">The sequence shown here is derived from an EMBL/GenBank/DDBJ whole genome shotgun (WGS) entry which is preliminary data.</text>
</comment>
<evidence type="ECO:0000256" key="1">
    <source>
        <dbReference type="SAM" id="MobiDB-lite"/>
    </source>
</evidence>
<dbReference type="RefSeq" id="WP_184865750.1">
    <property type="nucleotide sequence ID" value="NZ_JACHLK010000028.1"/>
</dbReference>
<proteinExistence type="predicted"/>
<keyword evidence="3" id="KW-1185">Reference proteome</keyword>
<protein>
    <submittedName>
        <fullName evidence="2">Uncharacterized protein</fullName>
    </submittedName>
</protein>
<sequence>MSRTHRSQPEKLRPRDIKRRRQWEAMQRPAREAQLLFPEPEVPQWKPMG</sequence>
<dbReference type="EMBL" id="JACHLK010000028">
    <property type="protein sequence ID" value="MBB6564083.1"/>
    <property type="molecule type" value="Genomic_DNA"/>
</dbReference>
<gene>
    <name evidence="2" type="ORF">HNP48_006809</name>
</gene>
<accession>A0A7X0PLE2</accession>
<reference evidence="2 3" key="1">
    <citation type="submission" date="2020-08" db="EMBL/GenBank/DDBJ databases">
        <title>Functional genomics of gut bacteria from endangered species of beetles.</title>
        <authorList>
            <person name="Carlos-Shanley C."/>
        </authorList>
    </citation>
    <scope>NUCLEOTIDE SEQUENCE [LARGE SCALE GENOMIC DNA]</scope>
    <source>
        <strain evidence="2 3">S00198</strain>
    </source>
</reference>
<evidence type="ECO:0000313" key="3">
    <source>
        <dbReference type="Proteomes" id="UP000575083"/>
    </source>
</evidence>